<comment type="caution">
    <text evidence="2">The sequence shown here is derived from an EMBL/GenBank/DDBJ whole genome shotgun (WGS) entry which is preliminary data.</text>
</comment>
<protein>
    <submittedName>
        <fullName evidence="2">Uncharacterized protein</fullName>
    </submittedName>
</protein>
<sequence>MRRYPVRAADPGLTGAPMQLVYLLWLLVLMLWLNWRFLGLDRLTARILRWLRGQ</sequence>
<accession>A0A8J7M932</accession>
<gene>
    <name evidence="2" type="ORF">H0I76_17205</name>
</gene>
<dbReference type="AlphaFoldDB" id="A0A8J7M932"/>
<evidence type="ECO:0000256" key="1">
    <source>
        <dbReference type="SAM" id="Phobius"/>
    </source>
</evidence>
<keyword evidence="1" id="KW-0812">Transmembrane</keyword>
<dbReference type="RefSeq" id="WP_200612787.1">
    <property type="nucleotide sequence ID" value="NZ_JAEHHL010000012.1"/>
</dbReference>
<evidence type="ECO:0000313" key="2">
    <source>
        <dbReference type="EMBL" id="MBK0400939.1"/>
    </source>
</evidence>
<evidence type="ECO:0000313" key="3">
    <source>
        <dbReference type="Proteomes" id="UP000655420"/>
    </source>
</evidence>
<organism evidence="2 3">
    <name type="scientific">Thermohalobaculum xanthum</name>
    <dbReference type="NCBI Taxonomy" id="2753746"/>
    <lineage>
        <taxon>Bacteria</taxon>
        <taxon>Pseudomonadati</taxon>
        <taxon>Pseudomonadota</taxon>
        <taxon>Alphaproteobacteria</taxon>
        <taxon>Rhodobacterales</taxon>
        <taxon>Paracoccaceae</taxon>
        <taxon>Thermohalobaculum</taxon>
    </lineage>
</organism>
<name>A0A8J7M932_9RHOB</name>
<proteinExistence type="predicted"/>
<keyword evidence="1" id="KW-0472">Membrane</keyword>
<reference evidence="2" key="1">
    <citation type="submission" date="2020-12" db="EMBL/GenBank/DDBJ databases">
        <title>Bacterial taxonomy.</title>
        <authorList>
            <person name="Pan X."/>
        </authorList>
    </citation>
    <scope>NUCLEOTIDE SEQUENCE</scope>
    <source>
        <strain evidence="2">M0105</strain>
    </source>
</reference>
<dbReference type="EMBL" id="JAEHHL010000012">
    <property type="protein sequence ID" value="MBK0400939.1"/>
    <property type="molecule type" value="Genomic_DNA"/>
</dbReference>
<keyword evidence="1" id="KW-1133">Transmembrane helix</keyword>
<feature type="transmembrane region" description="Helical" evidence="1">
    <location>
        <begin position="20"/>
        <end position="39"/>
    </location>
</feature>
<keyword evidence="3" id="KW-1185">Reference proteome</keyword>
<dbReference type="Proteomes" id="UP000655420">
    <property type="component" value="Unassembled WGS sequence"/>
</dbReference>